<evidence type="ECO:0000313" key="1">
    <source>
        <dbReference type="EMBL" id="WGK88261.1"/>
    </source>
</evidence>
<accession>A0ABY8MNY4</accession>
<reference evidence="1 2" key="1">
    <citation type="submission" date="2022-03" db="EMBL/GenBank/DDBJ databases">
        <title>Plant growth promoting endophytes with ACC deaminase activity.</title>
        <authorList>
            <person name="Charles T."/>
            <person name="Van Dyk A."/>
            <person name="Cheng J."/>
            <person name="Heil J."/>
        </authorList>
    </citation>
    <scope>NUCLEOTIDE SEQUENCE [LARGE SCALE GENOMIC DNA]</scope>
    <source>
        <strain evidence="1 2">8R6</strain>
    </source>
</reference>
<name>A0ABY8MNY4_9PSED</name>
<proteinExistence type="predicted"/>
<dbReference type="PROSITE" id="PS51257">
    <property type="entry name" value="PROKAR_LIPOPROTEIN"/>
    <property type="match status" value="1"/>
</dbReference>
<evidence type="ECO:0000313" key="2">
    <source>
        <dbReference type="Proteomes" id="UP001243713"/>
    </source>
</evidence>
<dbReference type="Proteomes" id="UP001243713">
    <property type="component" value="Chromosome"/>
</dbReference>
<evidence type="ECO:0008006" key="3">
    <source>
        <dbReference type="Google" id="ProtNLM"/>
    </source>
</evidence>
<organism evidence="1 2">
    <name type="scientific">Pseudomonas migulae</name>
    <dbReference type="NCBI Taxonomy" id="78543"/>
    <lineage>
        <taxon>Bacteria</taxon>
        <taxon>Pseudomonadati</taxon>
        <taxon>Pseudomonadota</taxon>
        <taxon>Gammaproteobacteria</taxon>
        <taxon>Pseudomonadales</taxon>
        <taxon>Pseudomonadaceae</taxon>
        <taxon>Pseudomonas</taxon>
    </lineage>
</organism>
<sequence>MVDFHFRTLGAMTALAVLLSGCSVNGSYPDAREPDAAKLRFISGATNATLFFFDADHCDGFTTGTLNNLLLANTKRRANMTVAPPADTEAYLEVKLTPGKEVFALVNTNNGSSVCTSAFNFTPQNNSEYELGFNIIGDQCHTSLKRLQQTNTGAVRSSIPLVEKGLPACAGRNALFRKSANAMPDTPERVALFEQIIADSLTAQMKPDADTVDLKLRAQNLDRLIAERQKQIGFSLPDAYWAEYRQHLNTFTDEATGSKAKALELYKGEYRSRLQRLDTAALKELAPADESQVVTKALEANNVMLQYYYTISKQVRAQSMSDQLARMADLDRRYAVCERYSGCWKN</sequence>
<keyword evidence="2" id="KW-1185">Reference proteome</keyword>
<protein>
    <recommendedName>
        <fullName evidence="3">Lipoprotein</fullName>
    </recommendedName>
</protein>
<dbReference type="EMBL" id="CP093428">
    <property type="protein sequence ID" value="WGK88261.1"/>
    <property type="molecule type" value="Genomic_DNA"/>
</dbReference>
<gene>
    <name evidence="1" type="ORF">MOQ58_17140</name>
</gene>
<dbReference type="RefSeq" id="WP_280161466.1">
    <property type="nucleotide sequence ID" value="NZ_CP093428.1"/>
</dbReference>